<dbReference type="InterPro" id="IPR001789">
    <property type="entry name" value="Sig_transdc_resp-reg_receiver"/>
</dbReference>
<evidence type="ECO:0000313" key="7">
    <source>
        <dbReference type="EMBL" id="CAL5218590.1"/>
    </source>
</evidence>
<feature type="compositionally biased region" description="Low complexity" evidence="5">
    <location>
        <begin position="109"/>
        <end position="118"/>
    </location>
</feature>
<evidence type="ECO:0000256" key="4">
    <source>
        <dbReference type="PROSITE-ProRule" id="PRU00169"/>
    </source>
</evidence>
<accession>A0ABP1FFC9</accession>
<evidence type="ECO:0000256" key="5">
    <source>
        <dbReference type="SAM" id="MobiDB-lite"/>
    </source>
</evidence>
<dbReference type="EMBL" id="CAXHTA020000001">
    <property type="protein sequence ID" value="CAL5218590.1"/>
    <property type="molecule type" value="Genomic_DNA"/>
</dbReference>
<proteinExistence type="predicted"/>
<dbReference type="SUPFAM" id="SSF52172">
    <property type="entry name" value="CheY-like"/>
    <property type="match status" value="1"/>
</dbReference>
<name>A0ABP1FFC9_9CHLO</name>
<dbReference type="PANTHER" id="PTHR43719:SF28">
    <property type="entry name" value="PEROXIDE STRESS-ACTIVATED HISTIDINE KINASE MAK1-RELATED"/>
    <property type="match status" value="1"/>
</dbReference>
<dbReference type="Gene3D" id="3.40.50.2300">
    <property type="match status" value="1"/>
</dbReference>
<evidence type="ECO:0000259" key="6">
    <source>
        <dbReference type="PROSITE" id="PS50110"/>
    </source>
</evidence>
<reference evidence="7 8" key="1">
    <citation type="submission" date="2024-06" db="EMBL/GenBank/DDBJ databases">
        <authorList>
            <person name="Kraege A."/>
            <person name="Thomma B."/>
        </authorList>
    </citation>
    <scope>NUCLEOTIDE SEQUENCE [LARGE SCALE GENOMIC DNA]</scope>
</reference>
<dbReference type="EC" id="2.7.13.3" evidence="2"/>
<evidence type="ECO:0000313" key="8">
    <source>
        <dbReference type="Proteomes" id="UP001497392"/>
    </source>
</evidence>
<dbReference type="PROSITE" id="PS50110">
    <property type="entry name" value="RESPONSE_REGULATORY"/>
    <property type="match status" value="1"/>
</dbReference>
<comment type="catalytic activity">
    <reaction evidence="1">
        <text>ATP + protein L-histidine = ADP + protein N-phospho-L-histidine.</text>
        <dbReference type="EC" id="2.7.13.3"/>
    </reaction>
</comment>
<gene>
    <name evidence="7" type="primary">g285</name>
    <name evidence="7" type="ORF">VP750_LOCUS249</name>
</gene>
<organism evidence="7 8">
    <name type="scientific">Coccomyxa viridis</name>
    <dbReference type="NCBI Taxonomy" id="1274662"/>
    <lineage>
        <taxon>Eukaryota</taxon>
        <taxon>Viridiplantae</taxon>
        <taxon>Chlorophyta</taxon>
        <taxon>core chlorophytes</taxon>
        <taxon>Trebouxiophyceae</taxon>
        <taxon>Trebouxiophyceae incertae sedis</taxon>
        <taxon>Coccomyxaceae</taxon>
        <taxon>Coccomyxa</taxon>
    </lineage>
</organism>
<dbReference type="Proteomes" id="UP001497392">
    <property type="component" value="Unassembled WGS sequence"/>
</dbReference>
<keyword evidence="3 4" id="KW-0597">Phosphoprotein</keyword>
<feature type="region of interest" description="Disordered" evidence="5">
    <location>
        <begin position="88"/>
        <end position="118"/>
    </location>
</feature>
<protein>
    <recommendedName>
        <fullName evidence="2">histidine kinase</fullName>
        <ecNumber evidence="2">2.7.13.3</ecNumber>
    </recommendedName>
</protein>
<dbReference type="Pfam" id="PF00072">
    <property type="entry name" value="Response_reg"/>
    <property type="match status" value="1"/>
</dbReference>
<keyword evidence="8" id="KW-1185">Reference proteome</keyword>
<dbReference type="InterPro" id="IPR050956">
    <property type="entry name" value="2C_system_His_kinase"/>
</dbReference>
<evidence type="ECO:0000256" key="1">
    <source>
        <dbReference type="ARBA" id="ARBA00000085"/>
    </source>
</evidence>
<comment type="caution">
    <text evidence="7">The sequence shown here is derived from an EMBL/GenBank/DDBJ whole genome shotgun (WGS) entry which is preliminary data.</text>
</comment>
<evidence type="ECO:0000256" key="2">
    <source>
        <dbReference type="ARBA" id="ARBA00012438"/>
    </source>
</evidence>
<dbReference type="PANTHER" id="PTHR43719">
    <property type="entry name" value="TWO-COMPONENT HISTIDINE KINASE"/>
    <property type="match status" value="1"/>
</dbReference>
<feature type="domain" description="Response regulatory" evidence="6">
    <location>
        <begin position="8"/>
        <end position="183"/>
    </location>
</feature>
<sequence>MGATNKLRALVVDDMQVNRLILGKLLQSFGFDVFYSKDGREAYEFYKKQGTDISCVWMDINMPGMDGLEASRHIRSIEAAQLSVGKMTSNGSEDSLSSSYTEEQVVPDTVTRSTRSSSTAPIRRVPIVGVSACSLTEQLKSSALDGIPITEDTDKPWELCGMDLFVEKPINRSKLECVLDQLQDQLGMQSSDCSSSEPLETPTSSPEPDWASCCGPLPVTAFMASACESSAPVLKRTLEATALAESPLGSLSKRRKLGGTLS</sequence>
<dbReference type="SMART" id="SM00448">
    <property type="entry name" value="REC"/>
    <property type="match status" value="1"/>
</dbReference>
<dbReference type="CDD" id="cd17546">
    <property type="entry name" value="REC_hyHK_CKI1_RcsC-like"/>
    <property type="match status" value="1"/>
</dbReference>
<evidence type="ECO:0000256" key="3">
    <source>
        <dbReference type="ARBA" id="ARBA00022553"/>
    </source>
</evidence>
<feature type="compositionally biased region" description="Polar residues" evidence="5">
    <location>
        <begin position="88"/>
        <end position="102"/>
    </location>
</feature>
<feature type="modified residue" description="4-aspartylphosphate" evidence="4">
    <location>
        <position position="59"/>
    </location>
</feature>
<feature type="region of interest" description="Disordered" evidence="5">
    <location>
        <begin position="189"/>
        <end position="210"/>
    </location>
</feature>
<feature type="compositionally biased region" description="Low complexity" evidence="5">
    <location>
        <begin position="194"/>
        <end position="208"/>
    </location>
</feature>
<dbReference type="InterPro" id="IPR011006">
    <property type="entry name" value="CheY-like_superfamily"/>
</dbReference>